<name>A0ABS0GMY3_9ACTN</name>
<dbReference type="RefSeq" id="WP_196199210.1">
    <property type="nucleotide sequence ID" value="NZ_JADPUN010000030.1"/>
</dbReference>
<evidence type="ECO:0000313" key="1">
    <source>
        <dbReference type="EMBL" id="MBF9127543.1"/>
    </source>
</evidence>
<comment type="caution">
    <text evidence="1">The sequence shown here is derived from an EMBL/GenBank/DDBJ whole genome shotgun (WGS) entry which is preliminary data.</text>
</comment>
<protein>
    <submittedName>
        <fullName evidence="1">Uncharacterized protein</fullName>
    </submittedName>
</protein>
<gene>
    <name evidence="1" type="ORF">I0C86_00810</name>
</gene>
<proteinExistence type="predicted"/>
<organism evidence="1 2">
    <name type="scientific">Plantactinospora alkalitolerans</name>
    <dbReference type="NCBI Taxonomy" id="2789879"/>
    <lineage>
        <taxon>Bacteria</taxon>
        <taxon>Bacillati</taxon>
        <taxon>Actinomycetota</taxon>
        <taxon>Actinomycetes</taxon>
        <taxon>Micromonosporales</taxon>
        <taxon>Micromonosporaceae</taxon>
        <taxon>Plantactinospora</taxon>
    </lineage>
</organism>
<dbReference type="Proteomes" id="UP000638560">
    <property type="component" value="Unassembled WGS sequence"/>
</dbReference>
<reference evidence="1 2" key="1">
    <citation type="submission" date="2020-11" db="EMBL/GenBank/DDBJ databases">
        <title>A novel isolate from a Black sea contaminated sediment with potential to produce alkanes: Plantactinospora alkalitolerans sp. nov.</title>
        <authorList>
            <person name="Carro L."/>
            <person name="Veyisoglu A."/>
            <person name="Guven K."/>
            <person name="Schumann P."/>
            <person name="Klenk H.-P."/>
            <person name="Sahin N."/>
        </authorList>
    </citation>
    <scope>NUCLEOTIDE SEQUENCE [LARGE SCALE GENOMIC DNA]</scope>
    <source>
        <strain evidence="1 2">S1510</strain>
    </source>
</reference>
<evidence type="ECO:0000313" key="2">
    <source>
        <dbReference type="Proteomes" id="UP000638560"/>
    </source>
</evidence>
<dbReference type="EMBL" id="JADPUN010000030">
    <property type="protein sequence ID" value="MBF9127543.1"/>
    <property type="molecule type" value="Genomic_DNA"/>
</dbReference>
<sequence length="57" mass="6373">MEIDKLKIVEWLHGRGQHARADWVEKELPDRVDTVRNAGLLATLGLDPADLADQPAQ</sequence>
<accession>A0ABS0GMY3</accession>
<keyword evidence="2" id="KW-1185">Reference proteome</keyword>